<sequence>MAQARGGVCRKHPMYSVGCQRGPRTAPMQVDPQLWHIWRAPSRDVSVASLPGCLRGLCRLIAGDFSCGWEKALARCLQGVPPVYSRARLRETPAAAMKEVPALAPASEVCEPFVAAIGGA</sequence>
<proteinExistence type="predicted"/>
<reference evidence="1" key="1">
    <citation type="submission" date="2021-01" db="EMBL/GenBank/DDBJ databases">
        <authorList>
            <person name="Corre E."/>
            <person name="Pelletier E."/>
            <person name="Niang G."/>
            <person name="Scheremetjew M."/>
            <person name="Finn R."/>
            <person name="Kale V."/>
            <person name="Holt S."/>
            <person name="Cochrane G."/>
            <person name="Meng A."/>
            <person name="Brown T."/>
            <person name="Cohen L."/>
        </authorList>
    </citation>
    <scope>NUCLEOTIDE SEQUENCE</scope>
    <source>
        <strain evidence="1">OF101</strain>
    </source>
</reference>
<dbReference type="AlphaFoldDB" id="A0A7S1WUL6"/>
<organism evidence="1">
    <name type="scientific">Alexandrium catenella</name>
    <name type="common">Red tide dinoflagellate</name>
    <name type="synonym">Gonyaulax catenella</name>
    <dbReference type="NCBI Taxonomy" id="2925"/>
    <lineage>
        <taxon>Eukaryota</taxon>
        <taxon>Sar</taxon>
        <taxon>Alveolata</taxon>
        <taxon>Dinophyceae</taxon>
        <taxon>Gonyaulacales</taxon>
        <taxon>Pyrocystaceae</taxon>
        <taxon>Alexandrium</taxon>
    </lineage>
</organism>
<dbReference type="EMBL" id="HBGE01110402">
    <property type="protein sequence ID" value="CAD9189062.1"/>
    <property type="molecule type" value="Transcribed_RNA"/>
</dbReference>
<gene>
    <name evidence="1" type="ORF">ACAT0790_LOCUS65836</name>
</gene>
<name>A0A7S1WUL6_ALECA</name>
<evidence type="ECO:0000313" key="1">
    <source>
        <dbReference type="EMBL" id="CAD9189062.1"/>
    </source>
</evidence>
<protein>
    <submittedName>
        <fullName evidence="1">Uncharacterized protein</fullName>
    </submittedName>
</protein>
<accession>A0A7S1WUL6</accession>